<dbReference type="AlphaFoldDB" id="A0A077PCE7"/>
<feature type="transmembrane region" description="Helical" evidence="1">
    <location>
        <begin position="90"/>
        <end position="108"/>
    </location>
</feature>
<protein>
    <recommendedName>
        <fullName evidence="3">Branched-chain amino acid transport protein (AzlD)</fullName>
    </recommendedName>
</protein>
<organism evidence="2">
    <name type="scientific">Xenorhabdus bovienii str. oregonense</name>
    <dbReference type="NCBI Taxonomy" id="1398202"/>
    <lineage>
        <taxon>Bacteria</taxon>
        <taxon>Pseudomonadati</taxon>
        <taxon>Pseudomonadota</taxon>
        <taxon>Gammaproteobacteria</taxon>
        <taxon>Enterobacterales</taxon>
        <taxon>Morganellaceae</taxon>
        <taxon>Xenorhabdus</taxon>
    </lineage>
</organism>
<feature type="transmembrane region" description="Helical" evidence="1">
    <location>
        <begin position="31"/>
        <end position="54"/>
    </location>
</feature>
<keyword evidence="1" id="KW-0812">Transmembrane</keyword>
<sequence>MLLIIVMGLISFLLRVTPFLMNNNKLFKADSLFITSLDYAICFIIGTIVVNISLNNLSLSELINQFNINYFISLVTIFLAYFISKYMCSILKSLFFSLVFFIVIHWLLR</sequence>
<reference evidence="2" key="1">
    <citation type="submission" date="2013-07" db="EMBL/GenBank/DDBJ databases">
        <title>Sub-species coevolution in mutualistic symbiosis.</title>
        <authorList>
            <person name="Murfin K."/>
            <person name="Klassen J."/>
            <person name="Lee M."/>
            <person name="Forst S."/>
            <person name="Stock P."/>
            <person name="Goodrich-Blair H."/>
        </authorList>
    </citation>
    <scope>NUCLEOTIDE SEQUENCE [LARGE SCALE GENOMIC DNA]</scope>
    <source>
        <strain evidence="2">Oregonense</strain>
    </source>
</reference>
<comment type="caution">
    <text evidence="2">The sequence shown here is derived from an EMBL/GenBank/DDBJ whole genome shotgun (WGS) entry which is preliminary data.</text>
</comment>
<dbReference type="Proteomes" id="UP000028483">
    <property type="component" value="Unassembled WGS sequence"/>
</dbReference>
<dbReference type="EMBL" id="CBSX010000185">
    <property type="protein sequence ID" value="CDH07341.1"/>
    <property type="molecule type" value="Genomic_DNA"/>
</dbReference>
<keyword evidence="1" id="KW-0472">Membrane</keyword>
<evidence type="ECO:0000313" key="2">
    <source>
        <dbReference type="EMBL" id="CDH07341.1"/>
    </source>
</evidence>
<name>A0A077PCE7_XENBV</name>
<proteinExistence type="predicted"/>
<accession>A0A077PCE7</accession>
<evidence type="ECO:0000256" key="1">
    <source>
        <dbReference type="SAM" id="Phobius"/>
    </source>
</evidence>
<feature type="transmembrane region" description="Helical" evidence="1">
    <location>
        <begin position="66"/>
        <end position="84"/>
    </location>
</feature>
<gene>
    <name evidence="2" type="ORF">XBO1_2650023</name>
</gene>
<evidence type="ECO:0008006" key="3">
    <source>
        <dbReference type="Google" id="ProtNLM"/>
    </source>
</evidence>
<keyword evidence="1" id="KW-1133">Transmembrane helix</keyword>
<dbReference type="HOGENOM" id="CLU_2120187_0_0_6"/>